<reference evidence="2 3" key="1">
    <citation type="submission" date="2016-10" db="EMBL/GenBank/DDBJ databases">
        <authorList>
            <person name="de Groot N.N."/>
        </authorList>
    </citation>
    <scope>NUCLEOTIDE SEQUENCE [LARGE SCALE GENOMIC DNA]</scope>
    <source>
        <strain evidence="2 3">CGMCC 4.3510</strain>
    </source>
</reference>
<dbReference type="InterPro" id="IPR016040">
    <property type="entry name" value="NAD(P)-bd_dom"/>
</dbReference>
<dbReference type="PANTHER" id="PTHR43355">
    <property type="entry name" value="FLAVIN REDUCTASE (NADPH)"/>
    <property type="match status" value="1"/>
</dbReference>
<dbReference type="Proteomes" id="UP000199323">
    <property type="component" value="Unassembled WGS sequence"/>
</dbReference>
<proteinExistence type="predicted"/>
<dbReference type="Gene3D" id="3.40.50.720">
    <property type="entry name" value="NAD(P)-binding Rossmann-like Domain"/>
    <property type="match status" value="1"/>
</dbReference>
<dbReference type="PANTHER" id="PTHR43355:SF2">
    <property type="entry name" value="FLAVIN REDUCTASE (NADPH)"/>
    <property type="match status" value="1"/>
</dbReference>
<dbReference type="RefSeq" id="WP_093717747.1">
    <property type="nucleotide sequence ID" value="NZ_FONG01000036.1"/>
</dbReference>
<name>A0A1I2MIM1_9ACTN</name>
<dbReference type="STRING" id="380248.SAMN05216251_1368"/>
<dbReference type="AlphaFoldDB" id="A0A1I2MIM1"/>
<dbReference type="EMBL" id="FONG01000036">
    <property type="protein sequence ID" value="SFF90770.1"/>
    <property type="molecule type" value="Genomic_DNA"/>
</dbReference>
<accession>A0A1I2MIM1</accession>
<evidence type="ECO:0000313" key="3">
    <source>
        <dbReference type="Proteomes" id="UP000199323"/>
    </source>
</evidence>
<gene>
    <name evidence="2" type="ORF">SAMN05216251_1368</name>
</gene>
<dbReference type="InterPro" id="IPR051606">
    <property type="entry name" value="Polyketide_Oxido-like"/>
</dbReference>
<dbReference type="Pfam" id="PF13460">
    <property type="entry name" value="NAD_binding_10"/>
    <property type="match status" value="1"/>
</dbReference>
<dbReference type="InterPro" id="IPR036291">
    <property type="entry name" value="NAD(P)-bd_dom_sf"/>
</dbReference>
<sequence>MRLVIVAATGGIGRHLLSQALTTGHDVTAVVRDPAKLPTTTGIRTVACDLTAPDPAALQEAVGPRRRGDAGNTAAGTRAITDAMKQTQCRRILVVSAAPVSTTPSPGRPHPPRRDPGEGFIMRYIGSPLTKRALGDHLADLALMEDTLRASGLDWTSLRPPRLTNGPRTGTYRTAKGRNLPGGIRISRADVADYMLRAINDSDTVKQAVGIAR</sequence>
<dbReference type="OrthoDB" id="3191258at2"/>
<feature type="domain" description="NAD(P)-binding" evidence="1">
    <location>
        <begin position="8"/>
        <end position="201"/>
    </location>
</feature>
<protein>
    <submittedName>
        <fullName evidence="2">Putative NADH-flavin reductase</fullName>
    </submittedName>
</protein>
<dbReference type="SUPFAM" id="SSF51735">
    <property type="entry name" value="NAD(P)-binding Rossmann-fold domains"/>
    <property type="match status" value="1"/>
</dbReference>
<keyword evidence="3" id="KW-1185">Reference proteome</keyword>
<evidence type="ECO:0000313" key="2">
    <source>
        <dbReference type="EMBL" id="SFF90770.1"/>
    </source>
</evidence>
<dbReference type="GO" id="GO:0004074">
    <property type="term" value="F:biliverdin reductase [NAD(P)H] activity"/>
    <property type="evidence" value="ECO:0007669"/>
    <property type="project" value="TreeGrafter"/>
</dbReference>
<evidence type="ECO:0000259" key="1">
    <source>
        <dbReference type="Pfam" id="PF13460"/>
    </source>
</evidence>
<organism evidence="2 3">
    <name type="scientific">Actinacidiphila alni</name>
    <dbReference type="NCBI Taxonomy" id="380248"/>
    <lineage>
        <taxon>Bacteria</taxon>
        <taxon>Bacillati</taxon>
        <taxon>Actinomycetota</taxon>
        <taxon>Actinomycetes</taxon>
        <taxon>Kitasatosporales</taxon>
        <taxon>Streptomycetaceae</taxon>
        <taxon>Actinacidiphila</taxon>
    </lineage>
</organism>
<dbReference type="GO" id="GO:0042602">
    <property type="term" value="F:riboflavin reductase (NADPH) activity"/>
    <property type="evidence" value="ECO:0007669"/>
    <property type="project" value="TreeGrafter"/>
</dbReference>